<dbReference type="AlphaFoldDB" id="A0AA39JC93"/>
<comment type="caution">
    <text evidence="2">The sequence shown here is derived from an EMBL/GenBank/DDBJ whole genome shotgun (WGS) entry which is preliminary data.</text>
</comment>
<dbReference type="Pfam" id="PF20415">
    <property type="entry name" value="DUF6699"/>
    <property type="match status" value="1"/>
</dbReference>
<keyword evidence="3" id="KW-1185">Reference proteome</keyword>
<protein>
    <recommendedName>
        <fullName evidence="1">DUF6699 domain-containing protein</fullName>
    </recommendedName>
</protein>
<gene>
    <name evidence="2" type="ORF">EV420DRAFT_1227860</name>
</gene>
<feature type="non-terminal residue" evidence="2">
    <location>
        <position position="88"/>
    </location>
</feature>
<evidence type="ECO:0000313" key="3">
    <source>
        <dbReference type="Proteomes" id="UP001175211"/>
    </source>
</evidence>
<reference evidence="2" key="1">
    <citation type="submission" date="2023-06" db="EMBL/GenBank/DDBJ databases">
        <authorList>
            <consortium name="Lawrence Berkeley National Laboratory"/>
            <person name="Ahrendt S."/>
            <person name="Sahu N."/>
            <person name="Indic B."/>
            <person name="Wong-Bajracharya J."/>
            <person name="Merenyi Z."/>
            <person name="Ke H.-M."/>
            <person name="Monk M."/>
            <person name="Kocsube S."/>
            <person name="Drula E."/>
            <person name="Lipzen A."/>
            <person name="Balint B."/>
            <person name="Henrissat B."/>
            <person name="Andreopoulos B."/>
            <person name="Martin F.M."/>
            <person name="Harder C.B."/>
            <person name="Rigling D."/>
            <person name="Ford K.L."/>
            <person name="Foster G.D."/>
            <person name="Pangilinan J."/>
            <person name="Papanicolaou A."/>
            <person name="Barry K."/>
            <person name="LaButti K."/>
            <person name="Viragh M."/>
            <person name="Koriabine M."/>
            <person name="Yan M."/>
            <person name="Riley R."/>
            <person name="Champramary S."/>
            <person name="Plett K.L."/>
            <person name="Tsai I.J."/>
            <person name="Slot J."/>
            <person name="Sipos G."/>
            <person name="Plett J."/>
            <person name="Nagy L.G."/>
            <person name="Grigoriev I.V."/>
        </authorList>
    </citation>
    <scope>NUCLEOTIDE SEQUENCE</scope>
    <source>
        <strain evidence="2">CCBAS 213</strain>
    </source>
</reference>
<evidence type="ECO:0000313" key="2">
    <source>
        <dbReference type="EMBL" id="KAK0439943.1"/>
    </source>
</evidence>
<dbReference type="Proteomes" id="UP001175211">
    <property type="component" value="Unassembled WGS sequence"/>
</dbReference>
<name>A0AA39JC93_ARMTA</name>
<evidence type="ECO:0000259" key="1">
    <source>
        <dbReference type="Pfam" id="PF20415"/>
    </source>
</evidence>
<dbReference type="InterPro" id="IPR046522">
    <property type="entry name" value="DUF6699"/>
</dbReference>
<sequence>ANVILISKFLPWRIHVSTRSVRDMLVALYTALRTKVTKAEMEAVGDRNVMNAFAKWAQGTEEEGRRKGIRRVDFLLENTRFIEIEPTD</sequence>
<organism evidence="2 3">
    <name type="scientific">Armillaria tabescens</name>
    <name type="common">Ringless honey mushroom</name>
    <name type="synonym">Agaricus tabescens</name>
    <dbReference type="NCBI Taxonomy" id="1929756"/>
    <lineage>
        <taxon>Eukaryota</taxon>
        <taxon>Fungi</taxon>
        <taxon>Dikarya</taxon>
        <taxon>Basidiomycota</taxon>
        <taxon>Agaricomycotina</taxon>
        <taxon>Agaricomycetes</taxon>
        <taxon>Agaricomycetidae</taxon>
        <taxon>Agaricales</taxon>
        <taxon>Marasmiineae</taxon>
        <taxon>Physalacriaceae</taxon>
        <taxon>Desarmillaria</taxon>
    </lineage>
</organism>
<proteinExistence type="predicted"/>
<dbReference type="EMBL" id="JAUEPS010000081">
    <property type="protein sequence ID" value="KAK0439943.1"/>
    <property type="molecule type" value="Genomic_DNA"/>
</dbReference>
<dbReference type="GeneID" id="85350067"/>
<dbReference type="RefSeq" id="XP_060323392.1">
    <property type="nucleotide sequence ID" value="XM_060466519.1"/>
</dbReference>
<feature type="domain" description="DUF6699" evidence="1">
    <location>
        <begin position="6"/>
        <end position="86"/>
    </location>
</feature>
<accession>A0AA39JC93</accession>
<feature type="non-terminal residue" evidence="2">
    <location>
        <position position="1"/>
    </location>
</feature>